<evidence type="ECO:0000313" key="7">
    <source>
        <dbReference type="Proteomes" id="UP000010795"/>
    </source>
</evidence>
<dbReference type="Pfam" id="PF00005">
    <property type="entry name" value="ABC_tran"/>
    <property type="match status" value="1"/>
</dbReference>
<evidence type="ECO:0000256" key="3">
    <source>
        <dbReference type="ARBA" id="ARBA00022741"/>
    </source>
</evidence>
<dbReference type="InterPro" id="IPR050107">
    <property type="entry name" value="ABC_carbohydrate_import_ATPase"/>
</dbReference>
<keyword evidence="1" id="KW-0813">Transport</keyword>
<dbReference type="GO" id="GO:0016887">
    <property type="term" value="F:ATP hydrolysis activity"/>
    <property type="evidence" value="ECO:0007669"/>
    <property type="project" value="InterPro"/>
</dbReference>
<evidence type="ECO:0000256" key="1">
    <source>
        <dbReference type="ARBA" id="ARBA00022448"/>
    </source>
</evidence>
<keyword evidence="7" id="KW-1185">Reference proteome</keyword>
<dbReference type="InterPro" id="IPR027417">
    <property type="entry name" value="P-loop_NTPase"/>
</dbReference>
<organism evidence="6 7">
    <name type="scientific">Thermobacillus composti (strain DSM 18247 / JCM 13945 / KWC4)</name>
    <dbReference type="NCBI Taxonomy" id="717605"/>
    <lineage>
        <taxon>Bacteria</taxon>
        <taxon>Bacillati</taxon>
        <taxon>Bacillota</taxon>
        <taxon>Bacilli</taxon>
        <taxon>Bacillales</taxon>
        <taxon>Paenibacillaceae</taxon>
        <taxon>Thermobacillus</taxon>
    </lineage>
</organism>
<dbReference type="PANTHER" id="PTHR43790">
    <property type="entry name" value="CARBOHYDRATE TRANSPORT ATP-BINDING PROTEIN MG119-RELATED"/>
    <property type="match status" value="1"/>
</dbReference>
<dbReference type="eggNOG" id="COG1129">
    <property type="taxonomic scope" value="Bacteria"/>
</dbReference>
<dbReference type="InterPro" id="IPR003439">
    <property type="entry name" value="ABC_transporter-like_ATP-bd"/>
</dbReference>
<keyword evidence="3" id="KW-0547">Nucleotide-binding</keyword>
<sequence length="83" mass="9109">MAEFVLELNGITKSFPGVKALDNVHFRLKPGEIHSLMGENGAGKSTFIKIITGVYSPDEGDMLVKVEMRLNVALTRGMFPVMI</sequence>
<evidence type="ECO:0000256" key="4">
    <source>
        <dbReference type="ARBA" id="ARBA00022840"/>
    </source>
</evidence>
<gene>
    <name evidence="6" type="ordered locus">Theco_2973</name>
</gene>
<dbReference type="Proteomes" id="UP000010795">
    <property type="component" value="Chromosome"/>
</dbReference>
<protein>
    <recommendedName>
        <fullName evidence="5">ABC transporter domain-containing protein</fullName>
    </recommendedName>
</protein>
<keyword evidence="4" id="KW-0067">ATP-binding</keyword>
<evidence type="ECO:0000259" key="5">
    <source>
        <dbReference type="Pfam" id="PF00005"/>
    </source>
</evidence>
<name>L0EH68_THECK</name>
<evidence type="ECO:0000256" key="2">
    <source>
        <dbReference type="ARBA" id="ARBA00022737"/>
    </source>
</evidence>
<dbReference type="HOGENOM" id="CLU_000604_1_15_9"/>
<dbReference type="Gene3D" id="3.40.50.300">
    <property type="entry name" value="P-loop containing nucleotide triphosphate hydrolases"/>
    <property type="match status" value="1"/>
</dbReference>
<keyword evidence="2" id="KW-0677">Repeat</keyword>
<dbReference type="PANTHER" id="PTHR43790:SF9">
    <property type="entry name" value="GALACTOFURANOSE TRANSPORTER ATP-BINDING PROTEIN YTFR"/>
    <property type="match status" value="1"/>
</dbReference>
<proteinExistence type="predicted"/>
<evidence type="ECO:0000313" key="6">
    <source>
        <dbReference type="EMBL" id="AGA59036.1"/>
    </source>
</evidence>
<dbReference type="STRING" id="717605.Theco_2973"/>
<dbReference type="EMBL" id="CP003255">
    <property type="protein sequence ID" value="AGA59036.1"/>
    <property type="molecule type" value="Genomic_DNA"/>
</dbReference>
<accession>L0EH68</accession>
<dbReference type="AlphaFoldDB" id="L0EH68"/>
<dbReference type="GO" id="GO:0005524">
    <property type="term" value="F:ATP binding"/>
    <property type="evidence" value="ECO:0007669"/>
    <property type="project" value="UniProtKB-KW"/>
</dbReference>
<dbReference type="KEGG" id="tco:Theco_2973"/>
<dbReference type="SUPFAM" id="SSF52540">
    <property type="entry name" value="P-loop containing nucleoside triphosphate hydrolases"/>
    <property type="match status" value="1"/>
</dbReference>
<reference evidence="7" key="1">
    <citation type="submission" date="2012-01" db="EMBL/GenBank/DDBJ databases">
        <title>Complete sequence of chromosome of Thermobacillus composti KWC4.</title>
        <authorList>
            <person name="Lucas S."/>
            <person name="Han J."/>
            <person name="Lapidus A."/>
            <person name="Cheng J.-F."/>
            <person name="Goodwin L."/>
            <person name="Pitluck S."/>
            <person name="Peters L."/>
            <person name="Ovchinnikova G."/>
            <person name="Teshima H."/>
            <person name="Detter J.C."/>
            <person name="Han C."/>
            <person name="Tapia R."/>
            <person name="Land M."/>
            <person name="Hauser L."/>
            <person name="Kyrpides N."/>
            <person name="Ivanova N."/>
            <person name="Pagani I."/>
            <person name="Anderson I."/>
            <person name="Woyke T."/>
        </authorList>
    </citation>
    <scope>NUCLEOTIDE SEQUENCE [LARGE SCALE GENOMIC DNA]</scope>
    <source>
        <strain evidence="7">DSM 18247 / JCM 13945 / KWC4</strain>
    </source>
</reference>
<feature type="domain" description="ABC transporter" evidence="5">
    <location>
        <begin position="21"/>
        <end position="65"/>
    </location>
</feature>